<evidence type="ECO:0000256" key="1">
    <source>
        <dbReference type="ARBA" id="ARBA00001946"/>
    </source>
</evidence>
<dbReference type="SUPFAM" id="SSF55811">
    <property type="entry name" value="Nudix"/>
    <property type="match status" value="1"/>
</dbReference>
<evidence type="ECO:0000256" key="3">
    <source>
        <dbReference type="RuleBase" id="RU003476"/>
    </source>
</evidence>
<organism evidence="5">
    <name type="scientific">Chlorobaculum parvum</name>
    <dbReference type="NCBI Taxonomy" id="274539"/>
    <lineage>
        <taxon>Bacteria</taxon>
        <taxon>Pseudomonadati</taxon>
        <taxon>Chlorobiota</taxon>
        <taxon>Chlorobiia</taxon>
        <taxon>Chlorobiales</taxon>
        <taxon>Chlorobiaceae</taxon>
        <taxon>Chlorobaculum</taxon>
    </lineage>
</organism>
<sequence length="173" mass="19377">MHYPSGKPVNLRVSALCVRDGHVLFVEHRSFAPGDPAFPETYWILPGGVVERGETLQEALRREVMEETGLECSVGGMVFVKELLYPYPGLPEQGERHHSVSLGFRCEVTGGTLVTGRDPELPDDKQMILQSSWLPISSLTSYRLYPPFLYEMIESGHEKGFDSQCPGFFDSLL</sequence>
<dbReference type="InterPro" id="IPR020084">
    <property type="entry name" value="NUDIX_hydrolase_CS"/>
</dbReference>
<evidence type="ECO:0000313" key="5">
    <source>
        <dbReference type="EMBL" id="HHE32597.1"/>
    </source>
</evidence>
<dbReference type="Gene3D" id="3.90.79.10">
    <property type="entry name" value="Nucleoside Triphosphate Pyrophosphohydrolase"/>
    <property type="match status" value="1"/>
</dbReference>
<dbReference type="Proteomes" id="UP000886058">
    <property type="component" value="Unassembled WGS sequence"/>
</dbReference>
<keyword evidence="2 3" id="KW-0378">Hydrolase</keyword>
<dbReference type="PANTHER" id="PTHR43046:SF14">
    <property type="entry name" value="MUTT_NUDIX FAMILY PROTEIN"/>
    <property type="match status" value="1"/>
</dbReference>
<feature type="domain" description="Nudix hydrolase" evidence="4">
    <location>
        <begin position="8"/>
        <end position="158"/>
    </location>
</feature>
<dbReference type="PROSITE" id="PS51462">
    <property type="entry name" value="NUDIX"/>
    <property type="match status" value="1"/>
</dbReference>
<evidence type="ECO:0000259" key="4">
    <source>
        <dbReference type="PROSITE" id="PS51462"/>
    </source>
</evidence>
<dbReference type="InterPro" id="IPR015797">
    <property type="entry name" value="NUDIX_hydrolase-like_dom_sf"/>
</dbReference>
<dbReference type="AlphaFoldDB" id="A0A7C5DF00"/>
<dbReference type="InterPro" id="IPR020476">
    <property type="entry name" value="Nudix_hydrolase"/>
</dbReference>
<protein>
    <submittedName>
        <fullName evidence="5">NUDIX domain-containing protein</fullName>
    </submittedName>
</protein>
<proteinExistence type="inferred from homology"/>
<comment type="similarity">
    <text evidence="3">Belongs to the Nudix hydrolase family.</text>
</comment>
<gene>
    <name evidence="5" type="ORF">ENL07_08240</name>
</gene>
<dbReference type="EMBL" id="DRSQ01000167">
    <property type="protein sequence ID" value="HHE32597.1"/>
    <property type="molecule type" value="Genomic_DNA"/>
</dbReference>
<accession>A0A7C5DF00</accession>
<dbReference type="GO" id="GO:0016787">
    <property type="term" value="F:hydrolase activity"/>
    <property type="evidence" value="ECO:0007669"/>
    <property type="project" value="UniProtKB-KW"/>
</dbReference>
<comment type="cofactor">
    <cofactor evidence="1">
        <name>Mg(2+)</name>
        <dbReference type="ChEBI" id="CHEBI:18420"/>
    </cofactor>
</comment>
<dbReference type="InterPro" id="IPR000086">
    <property type="entry name" value="NUDIX_hydrolase_dom"/>
</dbReference>
<dbReference type="Pfam" id="PF00293">
    <property type="entry name" value="NUDIX"/>
    <property type="match status" value="1"/>
</dbReference>
<name>A0A7C5DF00_9CHLB</name>
<evidence type="ECO:0000256" key="2">
    <source>
        <dbReference type="ARBA" id="ARBA00022801"/>
    </source>
</evidence>
<comment type="caution">
    <text evidence="5">The sequence shown here is derived from an EMBL/GenBank/DDBJ whole genome shotgun (WGS) entry which is preliminary data.</text>
</comment>
<dbReference type="PANTHER" id="PTHR43046">
    <property type="entry name" value="GDP-MANNOSE MANNOSYL HYDROLASE"/>
    <property type="match status" value="1"/>
</dbReference>
<dbReference type="PRINTS" id="PR00502">
    <property type="entry name" value="NUDIXFAMILY"/>
</dbReference>
<dbReference type="PROSITE" id="PS00893">
    <property type="entry name" value="NUDIX_BOX"/>
    <property type="match status" value="1"/>
</dbReference>
<reference evidence="5" key="1">
    <citation type="journal article" date="2020" name="mSystems">
        <title>Genome- and Community-Level Interaction Insights into Carbon Utilization and Element Cycling Functions of Hydrothermarchaeota in Hydrothermal Sediment.</title>
        <authorList>
            <person name="Zhou Z."/>
            <person name="Liu Y."/>
            <person name="Xu W."/>
            <person name="Pan J."/>
            <person name="Luo Z.H."/>
            <person name="Li M."/>
        </authorList>
    </citation>
    <scope>NUCLEOTIDE SEQUENCE [LARGE SCALE GENOMIC DNA]</scope>
    <source>
        <strain evidence="5">HyVt-633</strain>
    </source>
</reference>